<dbReference type="InterPro" id="IPR003960">
    <property type="entry name" value="ATPase_AAA_CS"/>
</dbReference>
<dbReference type="GO" id="GO:0005524">
    <property type="term" value="F:ATP binding"/>
    <property type="evidence" value="ECO:0007669"/>
    <property type="project" value="UniProtKB-KW"/>
</dbReference>
<dbReference type="AlphaFoldDB" id="A0A836BWR3"/>
<dbReference type="InterPro" id="IPR027417">
    <property type="entry name" value="P-loop_NTPase"/>
</dbReference>
<evidence type="ECO:0000256" key="2">
    <source>
        <dbReference type="RuleBase" id="RU003651"/>
    </source>
</evidence>
<evidence type="ECO:0000256" key="3">
    <source>
        <dbReference type="SAM" id="MobiDB-lite"/>
    </source>
</evidence>
<dbReference type="SMART" id="SM00382">
    <property type="entry name" value="AAA"/>
    <property type="match status" value="1"/>
</dbReference>
<evidence type="ECO:0000313" key="5">
    <source>
        <dbReference type="EMBL" id="KAG2490389.1"/>
    </source>
</evidence>
<comment type="caution">
    <text evidence="5">The sequence shown here is derived from an EMBL/GenBank/DDBJ whole genome shotgun (WGS) entry which is preliminary data.</text>
</comment>
<dbReference type="EMBL" id="JAEHOE010000062">
    <property type="protein sequence ID" value="KAG2490389.1"/>
    <property type="molecule type" value="Genomic_DNA"/>
</dbReference>
<dbReference type="InterPro" id="IPR050747">
    <property type="entry name" value="Mitochondrial_chaperone_BCS1"/>
</dbReference>
<dbReference type="Proteomes" id="UP000612055">
    <property type="component" value="Unassembled WGS sequence"/>
</dbReference>
<evidence type="ECO:0000259" key="4">
    <source>
        <dbReference type="SMART" id="SM00382"/>
    </source>
</evidence>
<comment type="similarity">
    <text evidence="1">Belongs to the AAA ATPase family. BCS1 subfamily.</text>
</comment>
<organism evidence="5 6">
    <name type="scientific">Edaphochlamys debaryana</name>
    <dbReference type="NCBI Taxonomy" id="47281"/>
    <lineage>
        <taxon>Eukaryota</taxon>
        <taxon>Viridiplantae</taxon>
        <taxon>Chlorophyta</taxon>
        <taxon>core chlorophytes</taxon>
        <taxon>Chlorophyceae</taxon>
        <taxon>CS clade</taxon>
        <taxon>Chlamydomonadales</taxon>
        <taxon>Chlamydomonadales incertae sedis</taxon>
        <taxon>Edaphochlamys</taxon>
    </lineage>
</organism>
<feature type="region of interest" description="Disordered" evidence="3">
    <location>
        <begin position="460"/>
        <end position="489"/>
    </location>
</feature>
<proteinExistence type="inferred from homology"/>
<dbReference type="GO" id="GO:0016887">
    <property type="term" value="F:ATP hydrolysis activity"/>
    <property type="evidence" value="ECO:0007669"/>
    <property type="project" value="InterPro"/>
</dbReference>
<evidence type="ECO:0000256" key="1">
    <source>
        <dbReference type="ARBA" id="ARBA00007448"/>
    </source>
</evidence>
<dbReference type="OrthoDB" id="541358at2759"/>
<dbReference type="PANTHER" id="PTHR23070">
    <property type="entry name" value="BCS1 AAA-TYPE ATPASE"/>
    <property type="match status" value="1"/>
</dbReference>
<reference evidence="5" key="1">
    <citation type="journal article" date="2020" name="bioRxiv">
        <title>Comparative genomics of Chlamydomonas.</title>
        <authorList>
            <person name="Craig R.J."/>
            <person name="Hasan A.R."/>
            <person name="Ness R.W."/>
            <person name="Keightley P.D."/>
        </authorList>
    </citation>
    <scope>NUCLEOTIDE SEQUENCE</scope>
    <source>
        <strain evidence="5">CCAP 11/70</strain>
    </source>
</reference>
<dbReference type="InterPro" id="IPR003593">
    <property type="entry name" value="AAA+_ATPase"/>
</dbReference>
<gene>
    <name evidence="5" type="ORF">HYH03_011189</name>
</gene>
<dbReference type="Pfam" id="PF00004">
    <property type="entry name" value="AAA"/>
    <property type="match status" value="2"/>
</dbReference>
<dbReference type="PROSITE" id="PS00674">
    <property type="entry name" value="AAA"/>
    <property type="match status" value="1"/>
</dbReference>
<keyword evidence="6" id="KW-1185">Reference proteome</keyword>
<dbReference type="InterPro" id="IPR003959">
    <property type="entry name" value="ATPase_AAA_core"/>
</dbReference>
<feature type="compositionally biased region" description="Acidic residues" evidence="3">
    <location>
        <begin position="138"/>
        <end position="150"/>
    </location>
</feature>
<protein>
    <recommendedName>
        <fullName evidence="4">AAA+ ATPase domain-containing protein</fullName>
    </recommendedName>
</protein>
<feature type="region of interest" description="Disordered" evidence="3">
    <location>
        <begin position="138"/>
        <end position="167"/>
    </location>
</feature>
<dbReference type="Gene3D" id="3.40.50.300">
    <property type="entry name" value="P-loop containing nucleotide triphosphate hydrolases"/>
    <property type="match status" value="2"/>
</dbReference>
<name>A0A836BWR3_9CHLO</name>
<evidence type="ECO:0000313" key="6">
    <source>
        <dbReference type="Proteomes" id="UP000612055"/>
    </source>
</evidence>
<dbReference type="SUPFAM" id="SSF52540">
    <property type="entry name" value="P-loop containing nucleoside triphosphate hydrolases"/>
    <property type="match status" value="1"/>
</dbReference>
<accession>A0A836BWR3</accession>
<keyword evidence="2" id="KW-0547">Nucleotide-binding</keyword>
<keyword evidence="2" id="KW-0067">ATP-binding</keyword>
<feature type="domain" description="AAA+ ATPase" evidence="4">
    <location>
        <begin position="313"/>
        <end position="559"/>
    </location>
</feature>
<sequence>MDGMDVGPMLTQFGLMNKLRTGHPALDMVLVLLLPLLLSRIEPFLYTLPLRIRGWWLRTKTTVRRTITHVQRFDYWRYNPDTADQPSNAVFMRAVLDHVNTHTQALAQLECSYLAIKRRPKNEIPPPEDEVCVIKTADDDDEDEDDDDTNCDSSSDSSAGNAESQHYTHTASPIKYRFVELGNGIRFRWYEDYMDDKKKVLEKTFELESDEPDAGERIQRFLDEALETYRKQQSARVDPARYLYMPMLSGFRLPASGGDGEASSTPSAVYKRYKLSEEKTFASFFHPDKDSVLRLVDQFLGKSGKFAIPGYPQKLGFLLYGPPGTGKTSLIKALAQHTKRSIISVPLSKISTNQELMDIVFDSRLTIQNSTDTAISLPFNKTIFVMEDVDAASNVVQRRTPAAGGAAAPSRAQVLALAEQIANAKLAAAKAAASAASTSSRDGDEEDDQDKGRAQLKADLLTLSSSSSSRRSGYGATTTSPDAGTGTGGAYGPSLPMAFGKMFKGDDDLNLAGLLNVLDGVVDTPNRIIIMTTNHPEKLDPALIRPGRINKKIYMGRLRVGEALAMMRHYFGPLAAAEEAALRGVFVDELLSPADLEAMCAEHDTPAELVAAVAHRVAHGAAAEEFEPC</sequence>